<dbReference type="AlphaFoldDB" id="A0A1G8RU21"/>
<protein>
    <submittedName>
        <fullName evidence="1">Uncharacterized protein</fullName>
    </submittedName>
</protein>
<organism evidence="1 2">
    <name type="scientific">Pseudomonas abietaniphila</name>
    <dbReference type="NCBI Taxonomy" id="89065"/>
    <lineage>
        <taxon>Bacteria</taxon>
        <taxon>Pseudomonadati</taxon>
        <taxon>Pseudomonadota</taxon>
        <taxon>Gammaproteobacteria</taxon>
        <taxon>Pseudomonadales</taxon>
        <taxon>Pseudomonadaceae</taxon>
        <taxon>Pseudomonas</taxon>
    </lineage>
</organism>
<proteinExistence type="predicted"/>
<dbReference type="STRING" id="89065.SAMN05216605_12357"/>
<evidence type="ECO:0000313" key="2">
    <source>
        <dbReference type="Proteomes" id="UP000182894"/>
    </source>
</evidence>
<dbReference type="RefSeq" id="WP_074758624.1">
    <property type="nucleotide sequence ID" value="NZ_FNCO01000023.1"/>
</dbReference>
<evidence type="ECO:0000313" key="1">
    <source>
        <dbReference type="EMBL" id="SDJ20467.1"/>
    </source>
</evidence>
<name>A0A1G8RU21_9PSED</name>
<dbReference type="EMBL" id="FNCO01000023">
    <property type="protein sequence ID" value="SDJ20467.1"/>
    <property type="molecule type" value="Genomic_DNA"/>
</dbReference>
<gene>
    <name evidence="1" type="ORF">SAMN05216605_12357</name>
</gene>
<dbReference type="Proteomes" id="UP000182894">
    <property type="component" value="Unassembled WGS sequence"/>
</dbReference>
<reference evidence="2" key="1">
    <citation type="submission" date="2016-10" db="EMBL/GenBank/DDBJ databases">
        <authorList>
            <person name="Varghese N."/>
            <person name="Submissions S."/>
        </authorList>
    </citation>
    <scope>NUCLEOTIDE SEQUENCE [LARGE SCALE GENOMIC DNA]</scope>
    <source>
        <strain evidence="2">ATCC 700689</strain>
    </source>
</reference>
<sequence>MVAVFDLQLEARANWALFETCGDTAYSEVALSLAEQSGFSGDEKTGFMKSQPALSEAFDRGAQSSLDEWEERRPYSNKGFRRLRHEWAMPGQCYLGPIVDVTEDKIFQTVEVGGRALLILHWRNDLSSSESAVFSSSGSDVRVHYVRPGMGVVKMARPSETPGAAVLRSFPPTREIVGIIDEMYGDSCKRFPTYDGVVFTDFCSNMLDQFGDDELSPSALAAFSYARAAYGYMSPCELHTHQEEQRAIGICRHGLDTWCCPAGCGE</sequence>
<dbReference type="OrthoDB" id="8969741at2"/>
<accession>A0A1G8RU21</accession>
<keyword evidence="2" id="KW-1185">Reference proteome</keyword>